<accession>A0A2D4NFG9</accession>
<dbReference type="EMBL" id="IACM01179875">
    <property type="protein sequence ID" value="LAB44421.1"/>
    <property type="molecule type" value="Transcribed_RNA"/>
</dbReference>
<evidence type="ECO:0000313" key="1">
    <source>
        <dbReference type="EMBL" id="LAB44425.1"/>
    </source>
</evidence>
<sequence length="133" mass="14877">MNHEGSSDSLLAFSQYKAKPHGKRCKIYRCQNVLGTSTAPHHLPSYVIFSEVPFLFPSNGRSSHGSSRALRQNIHSNMRTSYGTDTWERHQTSAFFFIAVFHGDALQSATIGYRNGGFFYCETAMNCVVSFAV</sequence>
<protein>
    <submittedName>
        <fullName evidence="1">Uncharacterized protein</fullName>
    </submittedName>
</protein>
<reference evidence="1" key="1">
    <citation type="submission" date="2017-07" db="EMBL/GenBank/DDBJ databases">
        <authorList>
            <person name="Mikheyev A."/>
            <person name="Grau M."/>
        </authorList>
    </citation>
    <scope>NUCLEOTIDE SEQUENCE</scope>
    <source>
        <tissue evidence="1">Venom_gland</tissue>
    </source>
</reference>
<organism evidence="1">
    <name type="scientific">Micrurus spixii</name>
    <name type="common">Amazon coral snake</name>
    <dbReference type="NCBI Taxonomy" id="129469"/>
    <lineage>
        <taxon>Eukaryota</taxon>
        <taxon>Metazoa</taxon>
        <taxon>Chordata</taxon>
        <taxon>Craniata</taxon>
        <taxon>Vertebrata</taxon>
        <taxon>Euteleostomi</taxon>
        <taxon>Lepidosauria</taxon>
        <taxon>Squamata</taxon>
        <taxon>Bifurcata</taxon>
        <taxon>Unidentata</taxon>
        <taxon>Episquamata</taxon>
        <taxon>Toxicofera</taxon>
        <taxon>Serpentes</taxon>
        <taxon>Colubroidea</taxon>
        <taxon>Elapidae</taxon>
        <taxon>Elapinae</taxon>
        <taxon>Micrurus</taxon>
    </lineage>
</organism>
<name>A0A2D4NFG9_9SAUR</name>
<proteinExistence type="predicted"/>
<dbReference type="AlphaFoldDB" id="A0A2D4NFG9"/>
<reference evidence="1" key="2">
    <citation type="submission" date="2017-11" db="EMBL/GenBank/DDBJ databases">
        <title>Coralsnake Venomics: Analyses of Venom Gland Transcriptomes and Proteomes of Six Brazilian Taxa.</title>
        <authorList>
            <person name="Aird S.D."/>
            <person name="Jorge da Silva N."/>
            <person name="Qiu L."/>
            <person name="Villar-Briones A."/>
            <person name="Aparecida-Saddi V."/>
            <person name="Campos-Telles M.P."/>
            <person name="Grau M."/>
            <person name="Mikheyev A.S."/>
        </authorList>
    </citation>
    <scope>NUCLEOTIDE SEQUENCE</scope>
    <source>
        <tissue evidence="1">Venom_gland</tissue>
    </source>
</reference>
<dbReference type="EMBL" id="IACM01179876">
    <property type="protein sequence ID" value="LAB44425.1"/>
    <property type="molecule type" value="Transcribed_RNA"/>
</dbReference>